<keyword evidence="3" id="KW-0804">Transcription</keyword>
<dbReference type="PRINTS" id="PR00598">
    <property type="entry name" value="HTHMARR"/>
</dbReference>
<keyword evidence="6" id="KW-1185">Reference proteome</keyword>
<dbReference type="InterPro" id="IPR000835">
    <property type="entry name" value="HTH_MarR-typ"/>
</dbReference>
<dbReference type="Gene3D" id="1.10.10.10">
    <property type="entry name" value="Winged helix-like DNA-binding domain superfamily/Winged helix DNA-binding domain"/>
    <property type="match status" value="1"/>
</dbReference>
<evidence type="ECO:0000259" key="4">
    <source>
        <dbReference type="PROSITE" id="PS50995"/>
    </source>
</evidence>
<comment type="caution">
    <text evidence="5">The sequence shown here is derived from an EMBL/GenBank/DDBJ whole genome shotgun (WGS) entry which is preliminary data.</text>
</comment>
<dbReference type="AlphaFoldDB" id="A0A5C6RVR7"/>
<proteinExistence type="predicted"/>
<evidence type="ECO:0000256" key="1">
    <source>
        <dbReference type="ARBA" id="ARBA00023015"/>
    </source>
</evidence>
<keyword evidence="1" id="KW-0805">Transcription regulation</keyword>
<dbReference type="InterPro" id="IPR036388">
    <property type="entry name" value="WH-like_DNA-bd_sf"/>
</dbReference>
<dbReference type="PANTHER" id="PTHR42756">
    <property type="entry name" value="TRANSCRIPTIONAL REGULATOR, MARR"/>
    <property type="match status" value="1"/>
</dbReference>
<dbReference type="InterPro" id="IPR036390">
    <property type="entry name" value="WH_DNA-bd_sf"/>
</dbReference>
<keyword evidence="2" id="KW-0238">DNA-binding</keyword>
<dbReference type="RefSeq" id="WP_147099323.1">
    <property type="nucleotide sequence ID" value="NZ_VOOS01000002.1"/>
</dbReference>
<name>A0A5C6RVR7_9FLAO</name>
<accession>A0A5C6RVR7</accession>
<evidence type="ECO:0000256" key="3">
    <source>
        <dbReference type="ARBA" id="ARBA00023163"/>
    </source>
</evidence>
<organism evidence="5 6">
    <name type="scientific">Vicingus serpentipes</name>
    <dbReference type="NCBI Taxonomy" id="1926625"/>
    <lineage>
        <taxon>Bacteria</taxon>
        <taxon>Pseudomonadati</taxon>
        <taxon>Bacteroidota</taxon>
        <taxon>Flavobacteriia</taxon>
        <taxon>Flavobacteriales</taxon>
        <taxon>Vicingaceae</taxon>
        <taxon>Vicingus</taxon>
    </lineage>
</organism>
<dbReference type="SUPFAM" id="SSF46785">
    <property type="entry name" value="Winged helix' DNA-binding domain"/>
    <property type="match status" value="1"/>
</dbReference>
<dbReference type="EMBL" id="VOOS01000002">
    <property type="protein sequence ID" value="TXB65979.1"/>
    <property type="molecule type" value="Genomic_DNA"/>
</dbReference>
<feature type="domain" description="HTH marR-type" evidence="4">
    <location>
        <begin position="1"/>
        <end position="150"/>
    </location>
</feature>
<evidence type="ECO:0000313" key="5">
    <source>
        <dbReference type="EMBL" id="TXB65979.1"/>
    </source>
</evidence>
<reference evidence="5 6" key="1">
    <citation type="submission" date="2019-08" db="EMBL/GenBank/DDBJ databases">
        <title>Genome of Vicingus serpentipes NCIMB 15042.</title>
        <authorList>
            <person name="Bowman J.P."/>
        </authorList>
    </citation>
    <scope>NUCLEOTIDE SEQUENCE [LARGE SCALE GENOMIC DNA]</scope>
    <source>
        <strain evidence="5 6">NCIMB 15042</strain>
    </source>
</reference>
<dbReference type="PANTHER" id="PTHR42756:SF1">
    <property type="entry name" value="TRANSCRIPTIONAL REPRESSOR OF EMRAB OPERON"/>
    <property type="match status" value="1"/>
</dbReference>
<dbReference type="SMART" id="SM00347">
    <property type="entry name" value="HTH_MARR"/>
    <property type="match status" value="1"/>
</dbReference>
<dbReference type="Proteomes" id="UP000321721">
    <property type="component" value="Unassembled WGS sequence"/>
</dbReference>
<evidence type="ECO:0000313" key="6">
    <source>
        <dbReference type="Proteomes" id="UP000321721"/>
    </source>
</evidence>
<protein>
    <submittedName>
        <fullName evidence="5">MarR family transcriptional regulator</fullName>
    </submittedName>
</protein>
<sequence length="150" mass="17212">MKLEDEIKQKKFKNEFQKLALNIIFTGNWLNSNSIKTFKPFGISPQQYNVLRILKGQHPDAISVNCIAERMLDKNSNASRLVDKLKIKNLVKREICEHDRRQVDIAITDKGIDLLKQMESISDLIDAKIKSSLSDDEAAQLNLFLDKIRG</sequence>
<dbReference type="GO" id="GO:0003677">
    <property type="term" value="F:DNA binding"/>
    <property type="evidence" value="ECO:0007669"/>
    <property type="project" value="UniProtKB-KW"/>
</dbReference>
<dbReference type="GO" id="GO:0003700">
    <property type="term" value="F:DNA-binding transcription factor activity"/>
    <property type="evidence" value="ECO:0007669"/>
    <property type="project" value="InterPro"/>
</dbReference>
<gene>
    <name evidence="5" type="ORF">FRY74_05255</name>
</gene>
<dbReference type="OrthoDB" id="763883at2"/>
<dbReference type="PROSITE" id="PS50995">
    <property type="entry name" value="HTH_MARR_2"/>
    <property type="match status" value="1"/>
</dbReference>
<evidence type="ECO:0000256" key="2">
    <source>
        <dbReference type="ARBA" id="ARBA00023125"/>
    </source>
</evidence>
<dbReference type="Pfam" id="PF12802">
    <property type="entry name" value="MarR_2"/>
    <property type="match status" value="1"/>
</dbReference>